<sequence length="72" mass="7973">MMSVKLAVIFFALVAYAYAEPEPEPGYLSYQQPIITKQVIPVVTKQIVPVVQYKQVYSSYGGGYGGYKGYGK</sequence>
<proteinExistence type="predicted"/>
<feature type="signal peptide" evidence="1">
    <location>
        <begin position="1"/>
        <end position="19"/>
    </location>
</feature>
<keyword evidence="1" id="KW-0732">Signal</keyword>
<dbReference type="EMBL" id="OU892282">
    <property type="protein sequence ID" value="CAG9769870.1"/>
    <property type="molecule type" value="Genomic_DNA"/>
</dbReference>
<dbReference type="Proteomes" id="UP001152799">
    <property type="component" value="Chromosome 6"/>
</dbReference>
<protein>
    <submittedName>
        <fullName evidence="2">Uncharacterized protein</fullName>
    </submittedName>
</protein>
<evidence type="ECO:0000313" key="3">
    <source>
        <dbReference type="Proteomes" id="UP001152799"/>
    </source>
</evidence>
<name>A0A9N9MS39_9CUCU</name>
<evidence type="ECO:0000313" key="2">
    <source>
        <dbReference type="EMBL" id="CAG9769870.1"/>
    </source>
</evidence>
<dbReference type="OrthoDB" id="10501507at2759"/>
<organism evidence="2 3">
    <name type="scientific">Ceutorhynchus assimilis</name>
    <name type="common">cabbage seed weevil</name>
    <dbReference type="NCBI Taxonomy" id="467358"/>
    <lineage>
        <taxon>Eukaryota</taxon>
        <taxon>Metazoa</taxon>
        <taxon>Ecdysozoa</taxon>
        <taxon>Arthropoda</taxon>
        <taxon>Hexapoda</taxon>
        <taxon>Insecta</taxon>
        <taxon>Pterygota</taxon>
        <taxon>Neoptera</taxon>
        <taxon>Endopterygota</taxon>
        <taxon>Coleoptera</taxon>
        <taxon>Polyphaga</taxon>
        <taxon>Cucujiformia</taxon>
        <taxon>Curculionidae</taxon>
        <taxon>Ceutorhynchinae</taxon>
        <taxon>Ceutorhynchus</taxon>
    </lineage>
</organism>
<keyword evidence="3" id="KW-1185">Reference proteome</keyword>
<evidence type="ECO:0000256" key="1">
    <source>
        <dbReference type="SAM" id="SignalP"/>
    </source>
</evidence>
<accession>A0A9N9MS39</accession>
<feature type="chain" id="PRO_5040257751" evidence="1">
    <location>
        <begin position="20"/>
        <end position="72"/>
    </location>
</feature>
<gene>
    <name evidence="2" type="ORF">CEUTPL_LOCUS10344</name>
</gene>
<dbReference type="AlphaFoldDB" id="A0A9N9MS39"/>
<reference evidence="2" key="1">
    <citation type="submission" date="2022-01" db="EMBL/GenBank/DDBJ databases">
        <authorList>
            <person name="King R."/>
        </authorList>
    </citation>
    <scope>NUCLEOTIDE SEQUENCE</scope>
</reference>